<dbReference type="InterPro" id="IPR033186">
    <property type="entry name" value="HerA_C"/>
</dbReference>
<protein>
    <submittedName>
        <fullName evidence="3">DUF853 domain-containing protein</fullName>
    </submittedName>
</protein>
<dbReference type="PANTHER" id="PTHR30121:SF6">
    <property type="entry name" value="SLR6007 PROTEIN"/>
    <property type="match status" value="1"/>
</dbReference>
<dbReference type="SUPFAM" id="SSF52540">
    <property type="entry name" value="P-loop containing nucleoside triphosphate hydrolases"/>
    <property type="match status" value="1"/>
</dbReference>
<evidence type="ECO:0000259" key="2">
    <source>
        <dbReference type="Pfam" id="PF05872"/>
    </source>
</evidence>
<feature type="compositionally biased region" description="Basic and acidic residues" evidence="1">
    <location>
        <begin position="434"/>
        <end position="459"/>
    </location>
</feature>
<feature type="region of interest" description="Disordered" evidence="1">
    <location>
        <begin position="434"/>
        <end position="493"/>
    </location>
</feature>
<evidence type="ECO:0000313" key="4">
    <source>
        <dbReference type="Proteomes" id="UP000295131"/>
    </source>
</evidence>
<feature type="domain" description="Helicase HerA-like C-terminal" evidence="2">
    <location>
        <begin position="13"/>
        <end position="523"/>
    </location>
</feature>
<gene>
    <name evidence="3" type="ORF">E2A64_06840</name>
</gene>
<evidence type="ECO:0000256" key="1">
    <source>
        <dbReference type="SAM" id="MobiDB-lite"/>
    </source>
</evidence>
<dbReference type="InterPro" id="IPR027417">
    <property type="entry name" value="P-loop_NTPase"/>
</dbReference>
<dbReference type="RefSeq" id="WP_133283639.1">
    <property type="nucleotide sequence ID" value="NZ_SMSI01000001.1"/>
</dbReference>
<sequence>MLQDGKIYVGTSRKPDDTINKGEYLDLKYANRHGLVTGATGTGKTVTLQILAEGFSNAGVPVFCADVKGDLSGIAAVGERKDFLEKRAQAIGLDPYDLQEFPVIFWDLFGEKGHRIRTTVSEMGPLLLSRLMDATDAQEGVINIAFKIADDGGLPILDMKDLRSMLTYMSENAAELSRVYGNISPQSVAAIQRDLLVLEQQGAEQFFGEPALKISDIMRTTNDGRGAISVLAADKLMMNPRLYATFLLWLLSELFEELPEVGDPDKPRLVFFFDEAHLLFDNAPRALIERVEQVVRLIRSKGVGVFFVTQNPLDVPETVLSQLGNRIQHALRAYTPREQKAVKVAAETFRPNPEFDCFEAITQLGVGEALVSTLESKGVPSMVERTLIRPPASRLGPIAEAERQKVMAVSPVAGQYDTDIDRESAYEILARRAEEAAKEEEERRRKEEEQDREIPENRRWTLPGFGGDDDDDDRDDRGRRKSSTRRRSGYQRQTVTEVVIKQVARTAASQIGRALVRGILGSLKKGF</sequence>
<dbReference type="InterPro" id="IPR051162">
    <property type="entry name" value="T4SS_component"/>
</dbReference>
<dbReference type="AlphaFoldDB" id="A0A4V3A7H8"/>
<dbReference type="Proteomes" id="UP000295131">
    <property type="component" value="Unassembled WGS sequence"/>
</dbReference>
<dbReference type="OrthoDB" id="9758751at2"/>
<proteinExistence type="predicted"/>
<dbReference type="Pfam" id="PF05872">
    <property type="entry name" value="HerA_C"/>
    <property type="match status" value="1"/>
</dbReference>
<dbReference type="PANTHER" id="PTHR30121">
    <property type="entry name" value="UNCHARACTERIZED PROTEIN YJGR-RELATED"/>
    <property type="match status" value="1"/>
</dbReference>
<comment type="caution">
    <text evidence="3">The sequence shown here is derived from an EMBL/GenBank/DDBJ whole genome shotgun (WGS) entry which is preliminary data.</text>
</comment>
<dbReference type="Gene3D" id="3.40.50.300">
    <property type="entry name" value="P-loop containing nucleotide triphosphate hydrolases"/>
    <property type="match status" value="2"/>
</dbReference>
<name>A0A4V3A7H8_9HYPH</name>
<reference evidence="3 4" key="1">
    <citation type="journal article" date="2013" name="Int. J. Syst. Evol. Microbiol.">
        <title>Hoeflea suaedae sp. nov., an endophytic bacterium isolated from the root of the halophyte Suaeda maritima.</title>
        <authorList>
            <person name="Chung E.J."/>
            <person name="Park J.A."/>
            <person name="Pramanik P."/>
            <person name="Bibi F."/>
            <person name="Jeon C.O."/>
            <person name="Chung Y.R."/>
        </authorList>
    </citation>
    <scope>NUCLEOTIDE SEQUENCE [LARGE SCALE GENOMIC DNA]</scope>
    <source>
        <strain evidence="3 4">YC6898</strain>
    </source>
</reference>
<organism evidence="3 4">
    <name type="scientific">Pseudohoeflea suaedae</name>
    <dbReference type="NCBI Taxonomy" id="877384"/>
    <lineage>
        <taxon>Bacteria</taxon>
        <taxon>Pseudomonadati</taxon>
        <taxon>Pseudomonadota</taxon>
        <taxon>Alphaproteobacteria</taxon>
        <taxon>Hyphomicrobiales</taxon>
        <taxon>Rhizobiaceae</taxon>
        <taxon>Pseudohoeflea</taxon>
    </lineage>
</organism>
<dbReference type="EMBL" id="SMSI01000001">
    <property type="protein sequence ID" value="TDH38805.1"/>
    <property type="molecule type" value="Genomic_DNA"/>
</dbReference>
<keyword evidence="4" id="KW-1185">Reference proteome</keyword>
<evidence type="ECO:0000313" key="3">
    <source>
        <dbReference type="EMBL" id="TDH38805.1"/>
    </source>
</evidence>
<accession>A0A4V3A7H8</accession>
<feature type="compositionally biased region" description="Basic residues" evidence="1">
    <location>
        <begin position="479"/>
        <end position="489"/>
    </location>
</feature>